<evidence type="ECO:0000313" key="3">
    <source>
        <dbReference type="EMBL" id="RJP69873.1"/>
    </source>
</evidence>
<keyword evidence="2" id="KW-0812">Transmembrane</keyword>
<dbReference type="AlphaFoldDB" id="A0A419EXV9"/>
<feature type="region of interest" description="Disordered" evidence="1">
    <location>
        <begin position="71"/>
        <end position="105"/>
    </location>
</feature>
<protein>
    <submittedName>
        <fullName evidence="3">Uncharacterized protein</fullName>
    </submittedName>
</protein>
<feature type="transmembrane region" description="Helical" evidence="2">
    <location>
        <begin position="7"/>
        <end position="27"/>
    </location>
</feature>
<proteinExistence type="predicted"/>
<reference evidence="3 4" key="1">
    <citation type="journal article" date="2017" name="ISME J.">
        <title>Energy and carbon metabolisms in a deep terrestrial subsurface fluid microbial community.</title>
        <authorList>
            <person name="Momper L."/>
            <person name="Jungbluth S.P."/>
            <person name="Lee M.D."/>
            <person name="Amend J.P."/>
        </authorList>
    </citation>
    <scope>NUCLEOTIDE SEQUENCE [LARGE SCALE GENOMIC DNA]</scope>
    <source>
        <strain evidence="3">SURF_17</strain>
    </source>
</reference>
<evidence type="ECO:0000256" key="1">
    <source>
        <dbReference type="SAM" id="MobiDB-lite"/>
    </source>
</evidence>
<organism evidence="3 4">
    <name type="scientific">Candidatus Abyssobacteria bacterium SURF_17</name>
    <dbReference type="NCBI Taxonomy" id="2093361"/>
    <lineage>
        <taxon>Bacteria</taxon>
        <taxon>Pseudomonadati</taxon>
        <taxon>Candidatus Hydrogenedentota</taxon>
        <taxon>Candidatus Abyssobacteria</taxon>
    </lineage>
</organism>
<dbReference type="EMBL" id="QZKI01000077">
    <property type="protein sequence ID" value="RJP69873.1"/>
    <property type="molecule type" value="Genomic_DNA"/>
</dbReference>
<feature type="compositionally biased region" description="Basic and acidic residues" evidence="1">
    <location>
        <begin position="71"/>
        <end position="80"/>
    </location>
</feature>
<comment type="caution">
    <text evidence="3">The sequence shown here is derived from an EMBL/GenBank/DDBJ whole genome shotgun (WGS) entry which is preliminary data.</text>
</comment>
<dbReference type="Proteomes" id="UP000285961">
    <property type="component" value="Unassembled WGS sequence"/>
</dbReference>
<name>A0A419EXV9_9BACT</name>
<evidence type="ECO:0000256" key="2">
    <source>
        <dbReference type="SAM" id="Phobius"/>
    </source>
</evidence>
<accession>A0A419EXV9</accession>
<keyword evidence="2" id="KW-0472">Membrane</keyword>
<sequence length="105" mass="12177">MSETMRAMMIGVIILCASAGVYLYVMLLCHLCDVYERKKQAQRDAVERRRREDLQRALDQAEMRRRMEIERRKQLAEARRQAANGRNGGARHQTGWSRPAASART</sequence>
<keyword evidence="2" id="KW-1133">Transmembrane helix</keyword>
<gene>
    <name evidence="3" type="ORF">C4532_10085</name>
</gene>
<evidence type="ECO:0000313" key="4">
    <source>
        <dbReference type="Proteomes" id="UP000285961"/>
    </source>
</evidence>